<dbReference type="Pfam" id="PF17755">
    <property type="entry name" value="UvrA_DNA-bind"/>
    <property type="match status" value="1"/>
</dbReference>
<keyword evidence="12" id="KW-0238">DNA-binding</keyword>
<protein>
    <recommendedName>
        <fullName evidence="15">UvrABC system protein A</fullName>
    </recommendedName>
    <alternativeName>
        <fullName evidence="16">Excinuclease ABC subunit A</fullName>
    </alternativeName>
</protein>
<dbReference type="InterPro" id="IPR017871">
    <property type="entry name" value="ABC_transporter-like_CS"/>
</dbReference>
<keyword evidence="9" id="KW-0862">Zinc</keyword>
<dbReference type="GO" id="GO:0005524">
    <property type="term" value="F:ATP binding"/>
    <property type="evidence" value="ECO:0007669"/>
    <property type="project" value="UniProtKB-KW"/>
</dbReference>
<evidence type="ECO:0000256" key="5">
    <source>
        <dbReference type="ARBA" id="ARBA00022741"/>
    </source>
</evidence>
<dbReference type="GO" id="GO:0016887">
    <property type="term" value="F:ATP hydrolysis activity"/>
    <property type="evidence" value="ECO:0007669"/>
    <property type="project" value="InterPro"/>
</dbReference>
<keyword evidence="8" id="KW-0863">Zinc-finger</keyword>
<evidence type="ECO:0000256" key="10">
    <source>
        <dbReference type="ARBA" id="ARBA00022840"/>
    </source>
</evidence>
<dbReference type="SUPFAM" id="SSF52540">
    <property type="entry name" value="P-loop containing nucleoside triphosphate hydrolases"/>
    <property type="match status" value="2"/>
</dbReference>
<dbReference type="PROSITE" id="PS50893">
    <property type="entry name" value="ABC_TRANSPORTER_2"/>
    <property type="match status" value="2"/>
</dbReference>
<dbReference type="PROSITE" id="PS00211">
    <property type="entry name" value="ABC_TRANSPORTER_1"/>
    <property type="match status" value="1"/>
</dbReference>
<keyword evidence="13" id="KW-0234">DNA repair</keyword>
<dbReference type="EMBL" id="AWEZ01000017">
    <property type="protein sequence ID" value="ERL09966.1"/>
    <property type="molecule type" value="Genomic_DNA"/>
</dbReference>
<dbReference type="GO" id="GO:0005737">
    <property type="term" value="C:cytoplasm"/>
    <property type="evidence" value="ECO:0007669"/>
    <property type="project" value="UniProtKB-SubCell"/>
</dbReference>
<keyword evidence="4" id="KW-0677">Repeat</keyword>
<keyword evidence="7" id="KW-0228">DNA excision</keyword>
<reference evidence="18 19" key="1">
    <citation type="submission" date="2013-08" db="EMBL/GenBank/DDBJ databases">
        <authorList>
            <person name="Durkin A.S."/>
            <person name="Haft D.R."/>
            <person name="McCorrison J."/>
            <person name="Torralba M."/>
            <person name="Gillis M."/>
            <person name="Haft D.H."/>
            <person name="Methe B."/>
            <person name="Sutton G."/>
            <person name="Nelson K.E."/>
        </authorList>
    </citation>
    <scope>NUCLEOTIDE SEQUENCE [LARGE SCALE GENOMIC DNA]</scope>
    <source>
        <strain evidence="18 19">F0195</strain>
    </source>
</reference>
<evidence type="ECO:0000256" key="3">
    <source>
        <dbReference type="ARBA" id="ARBA00022723"/>
    </source>
</evidence>
<keyword evidence="3" id="KW-0479">Metal-binding</keyword>
<feature type="domain" description="ABC transporter" evidence="17">
    <location>
        <begin position="8"/>
        <end position="489"/>
    </location>
</feature>
<dbReference type="AlphaFoldDB" id="U2VBJ7"/>
<evidence type="ECO:0000256" key="9">
    <source>
        <dbReference type="ARBA" id="ARBA00022833"/>
    </source>
</evidence>
<evidence type="ECO:0000256" key="16">
    <source>
        <dbReference type="ARBA" id="ARBA00042156"/>
    </source>
</evidence>
<dbReference type="eggNOG" id="COG0178">
    <property type="taxonomic scope" value="Bacteria"/>
</dbReference>
<keyword evidence="10" id="KW-0067">ATP-binding</keyword>
<dbReference type="GO" id="GO:0004518">
    <property type="term" value="F:nuclease activity"/>
    <property type="evidence" value="ECO:0007669"/>
    <property type="project" value="UniProtKB-KW"/>
</dbReference>
<dbReference type="InterPro" id="IPR003439">
    <property type="entry name" value="ABC_transporter-like_ATP-bd"/>
</dbReference>
<keyword evidence="5" id="KW-0547">Nucleotide-binding</keyword>
<dbReference type="GO" id="GO:0008270">
    <property type="term" value="F:zinc ion binding"/>
    <property type="evidence" value="ECO:0007669"/>
    <property type="project" value="UniProtKB-KW"/>
</dbReference>
<dbReference type="PATRIC" id="fig|1125712.3.peg.486"/>
<evidence type="ECO:0000256" key="12">
    <source>
        <dbReference type="ARBA" id="ARBA00023125"/>
    </source>
</evidence>
<evidence type="ECO:0000256" key="4">
    <source>
        <dbReference type="ARBA" id="ARBA00022737"/>
    </source>
</evidence>
<dbReference type="GO" id="GO:0006281">
    <property type="term" value="P:DNA repair"/>
    <property type="evidence" value="ECO:0007669"/>
    <property type="project" value="UniProtKB-KW"/>
</dbReference>
<evidence type="ECO:0000256" key="11">
    <source>
        <dbReference type="ARBA" id="ARBA00022881"/>
    </source>
</evidence>
<evidence type="ECO:0000256" key="7">
    <source>
        <dbReference type="ARBA" id="ARBA00022769"/>
    </source>
</evidence>
<evidence type="ECO:0000256" key="8">
    <source>
        <dbReference type="ARBA" id="ARBA00022771"/>
    </source>
</evidence>
<dbReference type="InterPro" id="IPR027417">
    <property type="entry name" value="P-loop_NTPase"/>
</dbReference>
<evidence type="ECO:0000313" key="18">
    <source>
        <dbReference type="EMBL" id="ERL09966.1"/>
    </source>
</evidence>
<keyword evidence="11" id="KW-0267">Excision nuclease</keyword>
<dbReference type="OrthoDB" id="9809851at2"/>
<evidence type="ECO:0000313" key="19">
    <source>
        <dbReference type="Proteomes" id="UP000016638"/>
    </source>
</evidence>
<dbReference type="GO" id="GO:0003677">
    <property type="term" value="F:DNA binding"/>
    <property type="evidence" value="ECO:0007669"/>
    <property type="project" value="UniProtKB-KW"/>
</dbReference>
<dbReference type="RefSeq" id="WP_021725259.1">
    <property type="nucleotide sequence ID" value="NZ_AWEZ01000017.1"/>
</dbReference>
<comment type="similarity">
    <text evidence="14">Belongs to the ABC transporter superfamily. UvrA family.</text>
</comment>
<dbReference type="Gene3D" id="1.20.1580.10">
    <property type="entry name" value="ABC transporter ATPase like domain"/>
    <property type="match status" value="2"/>
</dbReference>
<keyword evidence="19" id="KW-1185">Reference proteome</keyword>
<organism evidence="18 19">
    <name type="scientific">Olsenella profusa F0195</name>
    <dbReference type="NCBI Taxonomy" id="1125712"/>
    <lineage>
        <taxon>Bacteria</taxon>
        <taxon>Bacillati</taxon>
        <taxon>Actinomycetota</taxon>
        <taxon>Coriobacteriia</taxon>
        <taxon>Coriobacteriales</taxon>
        <taxon>Atopobiaceae</taxon>
        <taxon>Olsenella</taxon>
    </lineage>
</organism>
<dbReference type="PANTHER" id="PTHR43152:SF1">
    <property type="entry name" value="UVRA PROTEIN"/>
    <property type="match status" value="1"/>
</dbReference>
<evidence type="ECO:0000256" key="14">
    <source>
        <dbReference type="ARBA" id="ARBA00038000"/>
    </source>
</evidence>
<dbReference type="PANTHER" id="PTHR43152">
    <property type="entry name" value="UVRABC SYSTEM PROTEIN A"/>
    <property type="match status" value="1"/>
</dbReference>
<dbReference type="Gene3D" id="3.40.50.300">
    <property type="entry name" value="P-loop containing nucleotide triphosphate hydrolases"/>
    <property type="match status" value="2"/>
</dbReference>
<keyword evidence="6" id="KW-0227">DNA damage</keyword>
<comment type="caution">
    <text evidence="18">The sequence shown here is derived from an EMBL/GenBank/DDBJ whole genome shotgun (WGS) entry which is preliminary data.</text>
</comment>
<accession>U2VBJ7</accession>
<evidence type="ECO:0000256" key="1">
    <source>
        <dbReference type="ARBA" id="ARBA00004496"/>
    </source>
</evidence>
<evidence type="ECO:0000256" key="13">
    <source>
        <dbReference type="ARBA" id="ARBA00023204"/>
    </source>
</evidence>
<sequence>MHATRHTHPAPSVIQVRGARVHNLKDVDVDVPLGRLVGVAGVSGSGKSSLALGVLYAEGSRRYMEALSTYTRRRLTQSARADVDAVLHVPAALALRQRPGIPDVRSTFGTQTELLNHLRLLFSRVGTYRCPSCGSDVGPSMNVSLERDLVCPACGHRFSGRGAEEMAFNSGGACPTCQGMGVLHVVDEATLVPDETKTIEEGAVRPWGSLMWSLMVDIARDMGVRTDVPFSELTPQERDVVFHGPAEKHHLLYHNEKTNTAGEMDFTYYNAVYSVENALSKVKDEKGLKRVARFLKEEACPECGGTRLCPEALSIRICGENLGQATERTLDELAAWLPGVAPTLPDDVRPMAEAIIGEMGEPILRLQELGLGYLSLDRASSTLSTGERQRVQLTRAVRNRTTGVLYVLDEPSIGLHPANVDGLLGVMDDLVADGNSVVVVDHDVRVLREVDHLIEVGPSSGDDGGRVIAQGTIEEVERTHGSRIAGFLTGERRVRARGCAHVEDVFAAGSIHLETGAIHTVRPLVVDVPRGRLACVTGVSGSGKTTLVLESLVPALRASLVGERLPGHVRLVDAGGIRRVTLIDATPIGANVRSTVATYSGVLDDLRRAFAGTTDAKRRGLRMGAFSYNTGSLRCPTCDGTGQISLDVQFLPDVDIPCPDCHGSRYAPEAWDVRRHTTRNAAGEKDGYVSLPELMEMTVDRALGRVGSLRKAKRKLRTLADLGLGYLTLGEATPALSGGEAQRLKLASEMGRRQDDALFVFDEPTIGLHPLDVEMLVRVLQRLVDAGATVVVIEHDLDMIANADWVIDMGPGGGEEGGRIVCADTPEGLAACAASITGRYLAPELGEAPA</sequence>
<dbReference type="STRING" id="1125712.HMPREF1316_1452"/>
<feature type="domain" description="ABC transporter" evidence="17">
    <location>
        <begin position="500"/>
        <end position="836"/>
    </location>
</feature>
<evidence type="ECO:0000256" key="15">
    <source>
        <dbReference type="ARBA" id="ARBA00039316"/>
    </source>
</evidence>
<dbReference type="Gene3D" id="1.10.8.280">
    <property type="entry name" value="ABC transporter ATPase domain-like"/>
    <property type="match status" value="1"/>
</dbReference>
<name>U2VBJ7_9ACTN</name>
<dbReference type="InterPro" id="IPR041552">
    <property type="entry name" value="UvrA_DNA-bd"/>
</dbReference>
<proteinExistence type="inferred from homology"/>
<keyword evidence="2" id="KW-0963">Cytoplasm</keyword>
<evidence type="ECO:0000256" key="6">
    <source>
        <dbReference type="ARBA" id="ARBA00022763"/>
    </source>
</evidence>
<evidence type="ECO:0000256" key="2">
    <source>
        <dbReference type="ARBA" id="ARBA00022490"/>
    </source>
</evidence>
<evidence type="ECO:0000259" key="17">
    <source>
        <dbReference type="PROSITE" id="PS50893"/>
    </source>
</evidence>
<gene>
    <name evidence="18" type="ORF">HMPREF1316_1452</name>
</gene>
<dbReference type="Proteomes" id="UP000016638">
    <property type="component" value="Unassembled WGS sequence"/>
</dbReference>
<comment type="subcellular location">
    <subcellularLocation>
        <location evidence="1">Cytoplasm</location>
    </subcellularLocation>
</comment>